<reference evidence="7 8" key="2">
    <citation type="submission" date="2018-11" db="EMBL/GenBank/DDBJ databases">
        <authorList>
            <consortium name="Pathogen Informatics"/>
        </authorList>
    </citation>
    <scope>NUCLEOTIDE SEQUENCE [LARGE SCALE GENOMIC DNA]</scope>
</reference>
<dbReference type="PANTHER" id="PTHR36527">
    <property type="entry name" value="OS01G0282866 PROTEIN"/>
    <property type="match status" value="1"/>
</dbReference>
<dbReference type="GO" id="GO:0005525">
    <property type="term" value="F:GTP binding"/>
    <property type="evidence" value="ECO:0007669"/>
    <property type="project" value="UniProtKB-KW"/>
</dbReference>
<protein>
    <submittedName>
        <fullName evidence="9">Tubulin_C domain-containing protein</fullName>
    </submittedName>
</protein>
<evidence type="ECO:0000259" key="6">
    <source>
        <dbReference type="Pfam" id="PF03953"/>
    </source>
</evidence>
<evidence type="ECO:0000256" key="3">
    <source>
        <dbReference type="ARBA" id="ARBA00022701"/>
    </source>
</evidence>
<dbReference type="PRINTS" id="PR01163">
    <property type="entry name" value="BETATUBULIN"/>
</dbReference>
<organism evidence="8 9">
    <name type="scientific">Toxocara canis</name>
    <name type="common">Canine roundworm</name>
    <dbReference type="NCBI Taxonomy" id="6265"/>
    <lineage>
        <taxon>Eukaryota</taxon>
        <taxon>Metazoa</taxon>
        <taxon>Ecdysozoa</taxon>
        <taxon>Nematoda</taxon>
        <taxon>Chromadorea</taxon>
        <taxon>Rhabditida</taxon>
        <taxon>Spirurina</taxon>
        <taxon>Ascaridomorpha</taxon>
        <taxon>Ascaridoidea</taxon>
        <taxon>Toxocaridae</taxon>
        <taxon>Toxocara</taxon>
    </lineage>
</organism>
<dbReference type="PANTHER" id="PTHR36527:SF3">
    <property type="entry name" value="OS01G0282866 PROTEIN"/>
    <property type="match status" value="1"/>
</dbReference>
<dbReference type="Gene3D" id="3.30.1330.20">
    <property type="entry name" value="Tubulin/FtsZ, C-terminal domain"/>
    <property type="match status" value="1"/>
</dbReference>
<dbReference type="GO" id="GO:0007017">
    <property type="term" value="P:microtubule-based process"/>
    <property type="evidence" value="ECO:0007669"/>
    <property type="project" value="InterPro"/>
</dbReference>
<evidence type="ECO:0000256" key="5">
    <source>
        <dbReference type="ARBA" id="ARBA00023134"/>
    </source>
</evidence>
<proteinExistence type="inferred from homology"/>
<gene>
    <name evidence="7" type="ORF">TCNE_LOCUS16570</name>
</gene>
<dbReference type="EMBL" id="UYWY01023712">
    <property type="protein sequence ID" value="VDM47891.1"/>
    <property type="molecule type" value="Genomic_DNA"/>
</dbReference>
<evidence type="ECO:0000313" key="9">
    <source>
        <dbReference type="WBParaSite" id="TCNE_0001657201-mRNA-1"/>
    </source>
</evidence>
<dbReference type="InterPro" id="IPR023123">
    <property type="entry name" value="Tubulin_C"/>
</dbReference>
<name>A0A183V751_TOXCA</name>
<keyword evidence="8" id="KW-1185">Reference proteome</keyword>
<dbReference type="Pfam" id="PF03953">
    <property type="entry name" value="Tubulin_C"/>
    <property type="match status" value="1"/>
</dbReference>
<dbReference type="GO" id="GO:0003924">
    <property type="term" value="F:GTPase activity"/>
    <property type="evidence" value="ECO:0007669"/>
    <property type="project" value="InterPro"/>
</dbReference>
<keyword evidence="4" id="KW-0547">Nucleotide-binding</keyword>
<dbReference type="SUPFAM" id="SSF55307">
    <property type="entry name" value="Tubulin C-terminal domain-like"/>
    <property type="match status" value="1"/>
</dbReference>
<dbReference type="Gene3D" id="1.10.287.600">
    <property type="entry name" value="Helix hairpin bin"/>
    <property type="match status" value="1"/>
</dbReference>
<evidence type="ECO:0000256" key="4">
    <source>
        <dbReference type="ARBA" id="ARBA00022741"/>
    </source>
</evidence>
<evidence type="ECO:0000313" key="8">
    <source>
        <dbReference type="Proteomes" id="UP000050794"/>
    </source>
</evidence>
<dbReference type="InterPro" id="IPR008280">
    <property type="entry name" value="Tub_FtsZ_C"/>
</dbReference>
<dbReference type="WBParaSite" id="TCNE_0001657201-mRNA-1">
    <property type="protein sequence ID" value="TCNE_0001657201-mRNA-1"/>
    <property type="gene ID" value="TCNE_0001657201"/>
</dbReference>
<dbReference type="InterPro" id="IPR002453">
    <property type="entry name" value="Beta_tubulin"/>
</dbReference>
<evidence type="ECO:0000256" key="2">
    <source>
        <dbReference type="ARBA" id="ARBA00009636"/>
    </source>
</evidence>
<dbReference type="InterPro" id="IPR018316">
    <property type="entry name" value="Tubulin/FtsZ_2-layer-sand-dom"/>
</dbReference>
<evidence type="ECO:0000256" key="1">
    <source>
        <dbReference type="ARBA" id="ARBA00001946"/>
    </source>
</evidence>
<keyword evidence="3" id="KW-0493">Microtubule</keyword>
<evidence type="ECO:0000313" key="7">
    <source>
        <dbReference type="EMBL" id="VDM47891.1"/>
    </source>
</evidence>
<reference evidence="9" key="1">
    <citation type="submission" date="2016-06" db="UniProtKB">
        <authorList>
            <consortium name="WormBaseParasite"/>
        </authorList>
    </citation>
    <scope>IDENTIFICATION</scope>
</reference>
<dbReference type="Proteomes" id="UP000050794">
    <property type="component" value="Unassembled WGS sequence"/>
</dbReference>
<dbReference type="InterPro" id="IPR037103">
    <property type="entry name" value="Tubulin/FtsZ-like_C"/>
</dbReference>
<accession>A0A183V751</accession>
<dbReference type="GO" id="GO:0005200">
    <property type="term" value="F:structural constituent of cytoskeleton"/>
    <property type="evidence" value="ECO:0007669"/>
    <property type="project" value="InterPro"/>
</dbReference>
<comment type="cofactor">
    <cofactor evidence="1">
        <name>Mg(2+)</name>
        <dbReference type="ChEBI" id="CHEBI:18420"/>
    </cofactor>
</comment>
<comment type="similarity">
    <text evidence="2">Belongs to the tubulin family.</text>
</comment>
<keyword evidence="5" id="KW-0342">GTP-binding</keyword>
<dbReference type="AlphaFoldDB" id="A0A183V751"/>
<feature type="domain" description="Tubulin/FtsZ 2-layer sandwich" evidence="6">
    <location>
        <begin position="14"/>
        <end position="73"/>
    </location>
</feature>
<dbReference type="GO" id="GO:0005874">
    <property type="term" value="C:microtubule"/>
    <property type="evidence" value="ECO:0007669"/>
    <property type="project" value="UniProtKB-KW"/>
</dbReference>
<sequence>MEKIVEREKSFNKFQEIEEQTCALQNRNSFYFVKWIDSNIKTTICDVPSTHAPTSATFLGNSTAIQEVFLRISDQLTAMLRRKAFLHWFTQEGMEEMEFIESQSNMDDLAILAAERLGDYYTETKASAKAKHRNRVQLKVAVLRR</sequence>